<proteinExistence type="predicted"/>
<dbReference type="Proteomes" id="UP001152795">
    <property type="component" value="Unassembled WGS sequence"/>
</dbReference>
<dbReference type="PRINTS" id="PR00258">
    <property type="entry name" value="SPERACTRCPTR"/>
</dbReference>
<evidence type="ECO:0000256" key="2">
    <source>
        <dbReference type="ARBA" id="ARBA00022737"/>
    </source>
</evidence>
<dbReference type="InterPro" id="IPR036772">
    <property type="entry name" value="SRCR-like_dom_sf"/>
</dbReference>
<keyword evidence="2" id="KW-0677">Repeat</keyword>
<feature type="non-terminal residue" evidence="5">
    <location>
        <position position="116"/>
    </location>
</feature>
<sequence length="116" mass="12787">ISLRLQGPSSGNGTGRVEVFFAGKWGTICGDYWDRNDAIVVCRQLGYLNAVRALSGSDVPDGSGQIWLDNVFCKGSEQNLTSCAHRRWGDHNCWHHQDAGIECSSTGKRCRSLDEK</sequence>
<dbReference type="InterPro" id="IPR001190">
    <property type="entry name" value="SRCR"/>
</dbReference>
<accession>A0A6S7HEE9</accession>
<comment type="caution">
    <text evidence="5">The sequence shown here is derived from an EMBL/GenBank/DDBJ whole genome shotgun (WGS) entry which is preliminary data.</text>
</comment>
<name>A0A6S7HEE9_PARCT</name>
<dbReference type="PROSITE" id="PS50287">
    <property type="entry name" value="SRCR_2"/>
    <property type="match status" value="1"/>
</dbReference>
<dbReference type="Gene3D" id="3.10.250.10">
    <property type="entry name" value="SRCR-like domain"/>
    <property type="match status" value="1"/>
</dbReference>
<keyword evidence="4" id="KW-0325">Glycoprotein</keyword>
<organism evidence="5 6">
    <name type="scientific">Paramuricea clavata</name>
    <name type="common">Red gorgonian</name>
    <name type="synonym">Violescent sea-whip</name>
    <dbReference type="NCBI Taxonomy" id="317549"/>
    <lineage>
        <taxon>Eukaryota</taxon>
        <taxon>Metazoa</taxon>
        <taxon>Cnidaria</taxon>
        <taxon>Anthozoa</taxon>
        <taxon>Octocorallia</taxon>
        <taxon>Malacalcyonacea</taxon>
        <taxon>Plexauridae</taxon>
        <taxon>Paramuricea</taxon>
    </lineage>
</organism>
<dbReference type="AlphaFoldDB" id="A0A6S7HEE9"/>
<dbReference type="Pfam" id="PF00530">
    <property type="entry name" value="SRCR"/>
    <property type="match status" value="1"/>
</dbReference>
<keyword evidence="3" id="KW-1015">Disulfide bond</keyword>
<evidence type="ECO:0000256" key="3">
    <source>
        <dbReference type="ARBA" id="ARBA00023157"/>
    </source>
</evidence>
<protein>
    <submittedName>
        <fullName evidence="5">Deleted in malignant brain tumors 1</fullName>
    </submittedName>
</protein>
<reference evidence="5" key="1">
    <citation type="submission" date="2020-04" db="EMBL/GenBank/DDBJ databases">
        <authorList>
            <person name="Alioto T."/>
            <person name="Alioto T."/>
            <person name="Gomez Garrido J."/>
        </authorList>
    </citation>
    <scope>NUCLEOTIDE SEQUENCE</scope>
    <source>
        <strain evidence="5">A484AB</strain>
    </source>
</reference>
<dbReference type="SUPFAM" id="SSF56487">
    <property type="entry name" value="SRCR-like"/>
    <property type="match status" value="1"/>
</dbReference>
<dbReference type="PANTHER" id="PTHR48071:SF18">
    <property type="entry name" value="DELETED IN MALIGNANT BRAIN TUMORS 1 PROTEIN-RELATED"/>
    <property type="match status" value="1"/>
</dbReference>
<evidence type="ECO:0000313" key="5">
    <source>
        <dbReference type="EMBL" id="CAB3994440.1"/>
    </source>
</evidence>
<dbReference type="PANTHER" id="PTHR48071">
    <property type="entry name" value="SRCR DOMAIN-CONTAINING PROTEIN"/>
    <property type="match status" value="1"/>
</dbReference>
<keyword evidence="6" id="KW-1185">Reference proteome</keyword>
<evidence type="ECO:0000256" key="1">
    <source>
        <dbReference type="ARBA" id="ARBA00022729"/>
    </source>
</evidence>
<dbReference type="GO" id="GO:0016020">
    <property type="term" value="C:membrane"/>
    <property type="evidence" value="ECO:0007669"/>
    <property type="project" value="InterPro"/>
</dbReference>
<dbReference type="SMART" id="SM00202">
    <property type="entry name" value="SR"/>
    <property type="match status" value="1"/>
</dbReference>
<evidence type="ECO:0000256" key="4">
    <source>
        <dbReference type="ARBA" id="ARBA00023180"/>
    </source>
</evidence>
<dbReference type="FunFam" id="3.10.250.10:FF:000006">
    <property type="entry name" value="neurotrypsin isoform X2"/>
    <property type="match status" value="1"/>
</dbReference>
<evidence type="ECO:0000313" key="6">
    <source>
        <dbReference type="Proteomes" id="UP001152795"/>
    </source>
</evidence>
<dbReference type="EMBL" id="CACRXK020002464">
    <property type="protein sequence ID" value="CAB3994440.1"/>
    <property type="molecule type" value="Genomic_DNA"/>
</dbReference>
<gene>
    <name evidence="5" type="ORF">PACLA_8A074896</name>
</gene>
<keyword evidence="1" id="KW-0732">Signal</keyword>